<evidence type="ECO:0000313" key="2">
    <source>
        <dbReference type="Proteomes" id="UP000230233"/>
    </source>
</evidence>
<dbReference type="Proteomes" id="UP000230233">
    <property type="component" value="Chromosome X"/>
</dbReference>
<accession>A0A2G5SX47</accession>
<organism evidence="1 2">
    <name type="scientific">Caenorhabditis nigoni</name>
    <dbReference type="NCBI Taxonomy" id="1611254"/>
    <lineage>
        <taxon>Eukaryota</taxon>
        <taxon>Metazoa</taxon>
        <taxon>Ecdysozoa</taxon>
        <taxon>Nematoda</taxon>
        <taxon>Chromadorea</taxon>
        <taxon>Rhabditida</taxon>
        <taxon>Rhabditina</taxon>
        <taxon>Rhabditomorpha</taxon>
        <taxon>Rhabditoidea</taxon>
        <taxon>Rhabditidae</taxon>
        <taxon>Peloderinae</taxon>
        <taxon>Caenorhabditis</taxon>
    </lineage>
</organism>
<sequence length="107" mass="11990">MDLPPRFPCAIEWSTVFGTPTNFPDTQIINNCLEAHRYYFIRTIVAGMGASDEHLAKLDRLAVLNFALADLGKKPLCHADLVVMWNIAMEINKLEAELKADGEEAEK</sequence>
<protein>
    <submittedName>
        <fullName evidence="1">Uncharacterized protein</fullName>
    </submittedName>
</protein>
<comment type="caution">
    <text evidence="1">The sequence shown here is derived from an EMBL/GenBank/DDBJ whole genome shotgun (WGS) entry which is preliminary data.</text>
</comment>
<evidence type="ECO:0000313" key="1">
    <source>
        <dbReference type="EMBL" id="PIC19610.1"/>
    </source>
</evidence>
<name>A0A2G5SX47_9PELO</name>
<keyword evidence="2" id="KW-1185">Reference proteome</keyword>
<proteinExistence type="predicted"/>
<dbReference type="OrthoDB" id="5892343at2759"/>
<gene>
    <name evidence="1" type="primary">Cnig_chr_X.g25096</name>
    <name evidence="1" type="ORF">B9Z55_025096</name>
</gene>
<reference evidence="2" key="1">
    <citation type="submission" date="2017-10" db="EMBL/GenBank/DDBJ databases">
        <title>Rapid genome shrinkage in a self-fertile nematode reveals novel sperm competition proteins.</title>
        <authorList>
            <person name="Yin D."/>
            <person name="Schwarz E.M."/>
            <person name="Thomas C.G."/>
            <person name="Felde R.L."/>
            <person name="Korf I.F."/>
            <person name="Cutter A.D."/>
            <person name="Schartner C.M."/>
            <person name="Ralston E.J."/>
            <person name="Meyer B.J."/>
            <person name="Haag E.S."/>
        </authorList>
    </citation>
    <scope>NUCLEOTIDE SEQUENCE [LARGE SCALE GENOMIC DNA]</scope>
    <source>
        <strain evidence="2">JU1422</strain>
    </source>
</reference>
<dbReference type="AlphaFoldDB" id="A0A2G5SX47"/>
<dbReference type="EMBL" id="PDUG01000006">
    <property type="protein sequence ID" value="PIC19610.1"/>
    <property type="molecule type" value="Genomic_DNA"/>
</dbReference>